<dbReference type="SUPFAM" id="SSF52047">
    <property type="entry name" value="RNI-like"/>
    <property type="match status" value="1"/>
</dbReference>
<proteinExistence type="predicted"/>
<protein>
    <recommendedName>
        <fullName evidence="3">F-box domain-containing protein</fullName>
    </recommendedName>
</protein>
<gene>
    <name evidence="1" type="ORF">EXIGLDRAFT_758824</name>
</gene>
<organism evidence="1 2">
    <name type="scientific">Exidia glandulosa HHB12029</name>
    <dbReference type="NCBI Taxonomy" id="1314781"/>
    <lineage>
        <taxon>Eukaryota</taxon>
        <taxon>Fungi</taxon>
        <taxon>Dikarya</taxon>
        <taxon>Basidiomycota</taxon>
        <taxon>Agaricomycotina</taxon>
        <taxon>Agaricomycetes</taxon>
        <taxon>Auriculariales</taxon>
        <taxon>Exidiaceae</taxon>
        <taxon>Exidia</taxon>
    </lineage>
</organism>
<accession>A0A165QE30</accession>
<evidence type="ECO:0000313" key="1">
    <source>
        <dbReference type="EMBL" id="KZW03473.1"/>
    </source>
</evidence>
<dbReference type="AlphaFoldDB" id="A0A165QE30"/>
<dbReference type="InParanoid" id="A0A165QE30"/>
<name>A0A165QE30_EXIGL</name>
<dbReference type="STRING" id="1314781.A0A165QE30"/>
<keyword evidence="2" id="KW-1185">Reference proteome</keyword>
<dbReference type="OrthoDB" id="3258311at2759"/>
<dbReference type="Gene3D" id="3.80.10.10">
    <property type="entry name" value="Ribonuclease Inhibitor"/>
    <property type="match status" value="1"/>
</dbReference>
<reference evidence="1 2" key="1">
    <citation type="journal article" date="2016" name="Mol. Biol. Evol.">
        <title>Comparative Genomics of Early-Diverging Mushroom-Forming Fungi Provides Insights into the Origins of Lignocellulose Decay Capabilities.</title>
        <authorList>
            <person name="Nagy L.G."/>
            <person name="Riley R."/>
            <person name="Tritt A."/>
            <person name="Adam C."/>
            <person name="Daum C."/>
            <person name="Floudas D."/>
            <person name="Sun H."/>
            <person name="Yadav J.S."/>
            <person name="Pangilinan J."/>
            <person name="Larsson K.H."/>
            <person name="Matsuura K."/>
            <person name="Barry K."/>
            <person name="Labutti K."/>
            <person name="Kuo R."/>
            <person name="Ohm R.A."/>
            <person name="Bhattacharya S.S."/>
            <person name="Shirouzu T."/>
            <person name="Yoshinaga Y."/>
            <person name="Martin F.M."/>
            <person name="Grigoriev I.V."/>
            <person name="Hibbett D.S."/>
        </authorList>
    </citation>
    <scope>NUCLEOTIDE SEQUENCE [LARGE SCALE GENOMIC DNA]</scope>
    <source>
        <strain evidence="1 2">HHB12029</strain>
    </source>
</reference>
<dbReference type="Proteomes" id="UP000077266">
    <property type="component" value="Unassembled WGS sequence"/>
</dbReference>
<sequence length="671" mass="76681">MPPIPSPPLQRSYDFRARQLLSDPTAAHSQLIWFPPATSGPSVYQPMSLRFLDRIQDFHKRDTRSPFVGRFKYEYDDLYFCLYRMLEDTDCLLRSLYVVLDWRAPGFVVSAHNQYCRTAFYRKWGIYNGYPVQNLVIRLYTLMSTIALYQSPVYQTFTINSLPVELIFEIVNYSSDSSVWALSNTASRYRTICQPRLQARMLFIMRYDADSLRGAEQASTHRSYLDAIEGLMIMSRNRVLHSMRAAEGSPLLCHHARELRIINEWDRLYPLHVPDDRPSILNRLVFNSLYAAICELLVRTARVTHLHLGALGINTSMLQHIASHPTIRRLTLDRCMPLFATDVGLVSGERPHTLMNITYLGLGFGSDTLYHRSLWMVLSLCPQVRALFAYSTSGCGAVRFPDPDTTAHHLQGFHTLEHVHFQGASAFLLNLISWIATAAATSELPSRLSRFKLHAPSGVYNDELMLLVNALGDHHRNLRVLILEGLDVPSPDLVARISARLPRLEALGLFVTATAFLQVQEPDPLGCWRYPTYLYADALAPLEHLRHFEANFYWTPYTFSPRCLDALLAAQRTPAFRLDPQMLDDEDGFILAEDARNLADCMDDGISLVLPFAAKCVNLESFAIRGNAIHFSCSIVRNSGGYELREVRKAKYDRGFEEWNPHWTRTWTAEF</sequence>
<evidence type="ECO:0000313" key="2">
    <source>
        <dbReference type="Proteomes" id="UP000077266"/>
    </source>
</evidence>
<dbReference type="InterPro" id="IPR032675">
    <property type="entry name" value="LRR_dom_sf"/>
</dbReference>
<dbReference type="EMBL" id="KV425883">
    <property type="protein sequence ID" value="KZW03473.1"/>
    <property type="molecule type" value="Genomic_DNA"/>
</dbReference>
<evidence type="ECO:0008006" key="3">
    <source>
        <dbReference type="Google" id="ProtNLM"/>
    </source>
</evidence>